<dbReference type="InterPro" id="IPR028250">
    <property type="entry name" value="DsbDN"/>
</dbReference>
<protein>
    <recommendedName>
        <fullName evidence="2">Thiol:disulfide interchange protein DsbD N-terminal domain-containing protein</fullName>
    </recommendedName>
</protein>
<name>A0A7V2ZHX6_9BACT</name>
<dbReference type="EMBL" id="DSUJ01000008">
    <property type="protein sequence ID" value="HFI90267.1"/>
    <property type="molecule type" value="Genomic_DNA"/>
</dbReference>
<gene>
    <name evidence="3" type="ORF">ENS31_01915</name>
</gene>
<evidence type="ECO:0000256" key="1">
    <source>
        <dbReference type="SAM" id="SignalP"/>
    </source>
</evidence>
<feature type="signal peptide" evidence="1">
    <location>
        <begin position="1"/>
        <end position="20"/>
    </location>
</feature>
<proteinExistence type="predicted"/>
<keyword evidence="1" id="KW-0732">Signal</keyword>
<feature type="chain" id="PRO_5031479469" description="Thiol:disulfide interchange protein DsbD N-terminal domain-containing protein" evidence="1">
    <location>
        <begin position="21"/>
        <end position="283"/>
    </location>
</feature>
<comment type="caution">
    <text evidence="3">The sequence shown here is derived from an EMBL/GenBank/DDBJ whole genome shotgun (WGS) entry which is preliminary data.</text>
</comment>
<accession>A0A7V2ZHX6</accession>
<reference evidence="3" key="1">
    <citation type="journal article" date="2020" name="mSystems">
        <title>Genome- and Community-Level Interaction Insights into Carbon Utilization and Element Cycling Functions of Hydrothermarchaeota in Hydrothermal Sediment.</title>
        <authorList>
            <person name="Zhou Z."/>
            <person name="Liu Y."/>
            <person name="Xu W."/>
            <person name="Pan J."/>
            <person name="Luo Z.H."/>
            <person name="Li M."/>
        </authorList>
    </citation>
    <scope>NUCLEOTIDE SEQUENCE [LARGE SCALE GENOMIC DNA]</scope>
    <source>
        <strain evidence="3">SpSt-479</strain>
    </source>
</reference>
<feature type="domain" description="Thiol:disulfide interchange protein DsbD N-terminal" evidence="2">
    <location>
        <begin position="38"/>
        <end position="146"/>
    </location>
</feature>
<dbReference type="Pfam" id="PF11412">
    <property type="entry name" value="DsbD_N"/>
    <property type="match status" value="1"/>
</dbReference>
<sequence length="283" mass="32814">MKKFLFYFFVVLQFSVRLSAQSVTGEAKADIILDSFDIEKDSVIQAGILVTLEDGWHIYWRNSGDSGMPTSFEFDFSDGIKVTEIQWPVPKIFEFEGYASYGYEDKVLFPFKLILSKENYDKPFLINVKLKSLICKDVCKPYNDELKKEIDLNKSIVSSSDINEIFKQTFENLPEENKIFSISAKDFSDKILLTLNSDRINFSKLSNVHFIPYENGIFKNSLNQKFTRNKNSIELSVEYDQFRTKTPESIEGLLILNILTEEGMRQIGYEIKQKLEVINQTNK</sequence>
<organism evidence="3">
    <name type="scientific">Ignavibacterium album</name>
    <dbReference type="NCBI Taxonomy" id="591197"/>
    <lineage>
        <taxon>Bacteria</taxon>
        <taxon>Pseudomonadati</taxon>
        <taxon>Ignavibacteriota</taxon>
        <taxon>Ignavibacteria</taxon>
        <taxon>Ignavibacteriales</taxon>
        <taxon>Ignavibacteriaceae</taxon>
        <taxon>Ignavibacterium</taxon>
    </lineage>
</organism>
<evidence type="ECO:0000313" key="3">
    <source>
        <dbReference type="EMBL" id="HFI90267.1"/>
    </source>
</evidence>
<dbReference type="AlphaFoldDB" id="A0A7V2ZHX6"/>
<evidence type="ECO:0000259" key="2">
    <source>
        <dbReference type="Pfam" id="PF11412"/>
    </source>
</evidence>